<evidence type="ECO:0000313" key="2">
    <source>
        <dbReference type="Proteomes" id="UP000384372"/>
    </source>
</evidence>
<dbReference type="EMBL" id="VZAD01000091">
    <property type="protein sequence ID" value="MQP12632.1"/>
    <property type="molecule type" value="Genomic_DNA"/>
</dbReference>
<organism evidence="1 2">
    <name type="scientific">Segatella copri</name>
    <dbReference type="NCBI Taxonomy" id="165179"/>
    <lineage>
        <taxon>Bacteria</taxon>
        <taxon>Pseudomonadati</taxon>
        <taxon>Bacteroidota</taxon>
        <taxon>Bacteroidia</taxon>
        <taxon>Bacteroidales</taxon>
        <taxon>Prevotellaceae</taxon>
        <taxon>Segatella</taxon>
    </lineage>
</organism>
<proteinExistence type="predicted"/>
<dbReference type="Proteomes" id="UP000384372">
    <property type="component" value="Unassembled WGS sequence"/>
</dbReference>
<evidence type="ECO:0008006" key="3">
    <source>
        <dbReference type="Google" id="ProtNLM"/>
    </source>
</evidence>
<name>A0A6A7WDY4_9BACT</name>
<dbReference type="RefSeq" id="WP_158464215.1">
    <property type="nucleotide sequence ID" value="NZ_VZAD01000091.1"/>
</dbReference>
<dbReference type="Gene3D" id="1.10.30.50">
    <property type="match status" value="1"/>
</dbReference>
<gene>
    <name evidence="1" type="ORF">F7D20_11865</name>
</gene>
<evidence type="ECO:0000313" key="1">
    <source>
        <dbReference type="EMBL" id="MQP12632.1"/>
    </source>
</evidence>
<sequence>MTQPFRHIAPKRTCTKKRANYNAYKTFLAEDFNHRCGYTDCSDYWFGGKRCFQIDHFKPESKYPELKNEYSNLVYCCSYVNRAKWDDDNPNYLDPCDVDFNLHFERDDLGFIKAKTPQGQYMVEHMNLGLTRYAICWNLDRLEEKIKILERKVDQNIATIDEKGLLLNVNKEFYKYLRYLRSEL</sequence>
<keyword evidence="2" id="KW-1185">Reference proteome</keyword>
<comment type="caution">
    <text evidence="1">The sequence shown here is derived from an EMBL/GenBank/DDBJ whole genome shotgun (WGS) entry which is preliminary data.</text>
</comment>
<reference evidence="1 2" key="1">
    <citation type="submission" date="2019-09" db="EMBL/GenBank/DDBJ databases">
        <title>Distinct polysaccharide growth profiles of human intestinal Prevotella copri isolates.</title>
        <authorList>
            <person name="Fehlner-Peach H."/>
            <person name="Magnabosco C."/>
            <person name="Raghavan V."/>
            <person name="Scher J.U."/>
            <person name="Tett A."/>
            <person name="Cox L.M."/>
            <person name="Gottsegen C."/>
            <person name="Watters A."/>
            <person name="Wiltshire- Gordon J.D."/>
            <person name="Segata N."/>
            <person name="Bonneau R."/>
            <person name="Littman D.R."/>
        </authorList>
    </citation>
    <scope>NUCLEOTIDE SEQUENCE [LARGE SCALE GENOMIC DNA]</scope>
    <source>
        <strain evidence="2">iAQ1173</strain>
    </source>
</reference>
<dbReference type="AlphaFoldDB" id="A0A6A7WDY4"/>
<dbReference type="OrthoDB" id="1340280at2"/>
<accession>A0A6A7WDY4</accession>
<protein>
    <recommendedName>
        <fullName evidence="3">HNH endonuclease</fullName>
    </recommendedName>
</protein>